<reference evidence="1 2" key="1">
    <citation type="submission" date="2021-03" db="EMBL/GenBank/DDBJ databases">
        <authorList>
            <person name="Kim M.K."/>
        </authorList>
    </citation>
    <scope>NUCLEOTIDE SEQUENCE [LARGE SCALE GENOMIC DNA]</scope>
    <source>
        <strain evidence="1 2">BT442</strain>
    </source>
</reference>
<organism evidence="1 2">
    <name type="scientific">Hymenobacter negativus</name>
    <dbReference type="NCBI Taxonomy" id="2795026"/>
    <lineage>
        <taxon>Bacteria</taxon>
        <taxon>Pseudomonadati</taxon>
        <taxon>Bacteroidota</taxon>
        <taxon>Cytophagia</taxon>
        <taxon>Cytophagales</taxon>
        <taxon>Hymenobacteraceae</taxon>
        <taxon>Hymenobacter</taxon>
    </lineage>
</organism>
<proteinExistence type="predicted"/>
<dbReference type="RefSeq" id="WP_208176165.1">
    <property type="nucleotide sequence ID" value="NZ_JAGETZ010000007.1"/>
</dbReference>
<dbReference type="InterPro" id="IPR009078">
    <property type="entry name" value="Ferritin-like_SF"/>
</dbReference>
<dbReference type="Proteomes" id="UP000664369">
    <property type="component" value="Unassembled WGS sequence"/>
</dbReference>
<gene>
    <name evidence="1" type="ORF">J4E00_15845</name>
</gene>
<dbReference type="PROSITE" id="PS51318">
    <property type="entry name" value="TAT"/>
    <property type="match status" value="1"/>
</dbReference>
<evidence type="ECO:0000313" key="2">
    <source>
        <dbReference type="Proteomes" id="UP000664369"/>
    </source>
</evidence>
<name>A0ABS3QH25_9BACT</name>
<sequence>MPDTLRPTDSESPRPAQSLHTPIKRRSFFMYAGATAGVTALALAGCSKESETTAPSINVSLGFGDASVLNYAYALEQLEAAFYAKAVAATTTVLSTAEKAVLTNVATHEAIHRDFLQAAINRDFPGQLLQTLTFKFDDATFTDRTRLLTAAKTFEDLGVAAYNGAGKLFKVPAYVSIAGQIVSVEARHAAYVRDLLTSGSFAAIDQVDATTGLDKQMAPADVIKIVNTYLDATVVQLDVSTIGQ</sequence>
<comment type="caution">
    <text evidence="1">The sequence shown here is derived from an EMBL/GenBank/DDBJ whole genome shotgun (WGS) entry which is preliminary data.</text>
</comment>
<dbReference type="InterPro" id="IPR006311">
    <property type="entry name" value="TAT_signal"/>
</dbReference>
<dbReference type="Pfam" id="PF13668">
    <property type="entry name" value="Ferritin_2"/>
    <property type="match status" value="1"/>
</dbReference>
<dbReference type="SUPFAM" id="SSF47240">
    <property type="entry name" value="Ferritin-like"/>
    <property type="match status" value="1"/>
</dbReference>
<keyword evidence="2" id="KW-1185">Reference proteome</keyword>
<dbReference type="EMBL" id="JAGETZ010000007">
    <property type="protein sequence ID" value="MBO2010534.1"/>
    <property type="molecule type" value="Genomic_DNA"/>
</dbReference>
<evidence type="ECO:0000313" key="1">
    <source>
        <dbReference type="EMBL" id="MBO2010534.1"/>
    </source>
</evidence>
<protein>
    <submittedName>
        <fullName evidence="1">Ferritin-like domain-containing protein</fullName>
    </submittedName>
</protein>
<accession>A0ABS3QH25</accession>